<evidence type="ECO:0000313" key="2">
    <source>
        <dbReference type="Proteomes" id="UP001196413"/>
    </source>
</evidence>
<sequence length="93" mass="10527">MNGVTQTVFINQTLNLALTRSIVEKVVASCTKCSLIDYTPIFTVNGTYQTFDDQTLLAYVNMNIHFTLYGLHRLRALFKQICDKISYSSPISL</sequence>
<comment type="caution">
    <text evidence="1">The sequence shown here is derived from an EMBL/GenBank/DDBJ whole genome shotgun (WGS) entry which is preliminary data.</text>
</comment>
<dbReference type="AlphaFoldDB" id="A0AAD5QV16"/>
<name>A0AAD5QV16_PARTN</name>
<keyword evidence="2" id="KW-1185">Reference proteome</keyword>
<accession>A0AAD5QV16</accession>
<dbReference type="Proteomes" id="UP001196413">
    <property type="component" value="Unassembled WGS sequence"/>
</dbReference>
<evidence type="ECO:0000313" key="1">
    <source>
        <dbReference type="EMBL" id="KAJ1360401.1"/>
    </source>
</evidence>
<reference evidence="1" key="1">
    <citation type="submission" date="2021-06" db="EMBL/GenBank/DDBJ databases">
        <title>Parelaphostrongylus tenuis whole genome reference sequence.</title>
        <authorList>
            <person name="Garwood T.J."/>
            <person name="Larsen P.A."/>
            <person name="Fountain-Jones N.M."/>
            <person name="Garbe J.R."/>
            <person name="Macchietto M.G."/>
            <person name="Kania S.A."/>
            <person name="Gerhold R.W."/>
            <person name="Richards J.E."/>
            <person name="Wolf T.M."/>
        </authorList>
    </citation>
    <scope>NUCLEOTIDE SEQUENCE</scope>
    <source>
        <strain evidence="1">MNPRO001-30</strain>
        <tissue evidence="1">Meninges</tissue>
    </source>
</reference>
<gene>
    <name evidence="1" type="ORF">KIN20_019363</name>
</gene>
<proteinExistence type="predicted"/>
<organism evidence="1 2">
    <name type="scientific">Parelaphostrongylus tenuis</name>
    <name type="common">Meningeal worm</name>
    <dbReference type="NCBI Taxonomy" id="148309"/>
    <lineage>
        <taxon>Eukaryota</taxon>
        <taxon>Metazoa</taxon>
        <taxon>Ecdysozoa</taxon>
        <taxon>Nematoda</taxon>
        <taxon>Chromadorea</taxon>
        <taxon>Rhabditida</taxon>
        <taxon>Rhabditina</taxon>
        <taxon>Rhabditomorpha</taxon>
        <taxon>Strongyloidea</taxon>
        <taxon>Metastrongylidae</taxon>
        <taxon>Parelaphostrongylus</taxon>
    </lineage>
</organism>
<dbReference type="EMBL" id="JAHQIW010003859">
    <property type="protein sequence ID" value="KAJ1360401.1"/>
    <property type="molecule type" value="Genomic_DNA"/>
</dbReference>
<protein>
    <submittedName>
        <fullName evidence="1">Uncharacterized protein</fullName>
    </submittedName>
</protein>